<dbReference type="GO" id="GO:0006915">
    <property type="term" value="P:apoptotic process"/>
    <property type="evidence" value="ECO:0007669"/>
    <property type="project" value="UniProtKB-KW"/>
</dbReference>
<comment type="subcellular location">
    <subcellularLocation>
        <location evidence="1">Cytoplasm</location>
        <location evidence="1">Cytosol</location>
    </subcellularLocation>
    <subcellularLocation>
        <location evidence="2">Golgi apparatus</location>
        <location evidence="2">trans-Golgi network</location>
    </subcellularLocation>
</comment>
<evidence type="ECO:0000256" key="1">
    <source>
        <dbReference type="ARBA" id="ARBA00004514"/>
    </source>
</evidence>
<dbReference type="OrthoDB" id="1933483at2759"/>
<dbReference type="GO" id="GO:0007219">
    <property type="term" value="P:Notch signaling pathway"/>
    <property type="evidence" value="ECO:0007669"/>
    <property type="project" value="UniProtKB-KW"/>
</dbReference>
<evidence type="ECO:0000256" key="2">
    <source>
        <dbReference type="ARBA" id="ARBA00004601"/>
    </source>
</evidence>
<evidence type="ECO:0000256" key="10">
    <source>
        <dbReference type="ARBA" id="ARBA00023239"/>
    </source>
</evidence>
<dbReference type="InterPro" id="IPR006840">
    <property type="entry name" value="ChaC"/>
</dbReference>
<sequence length="395" mass="42625">MGPEPLAQRKRQPDFLFAASRPRLISRAGKPPKAASFSKTIPPARLRLPHPRIPPLAWEPARAAVKASGLCTRGRCEAVRAAHRWGRGPLQTPGFFYRDGAEPISGRAGPGAGGSITHSEGGAVNRAAKSKGAAQLERPSGARPGVRVRRSFRAPAGDLPRRPPGPVPVPGTMKQESAARNTRPTSPPPASSPAQLPGVDGDPQALWIFGYGSLVWRPDFAYSDSRVGFVRGYSRRFWQGDTFHRGSDKMPGRVVTLLEDHEGCTWGVAYQVRGEQVSEALKYLNVREAVLGGYDTKEVTFYPQDTPDQPLKALAYVATPQNPGYLGPAPEEAIATQILACRGFSGHNLEYLLRLADFMQLCGPQAQDEHLAAIVDAVGTMLPCFCPTEQALALV</sequence>
<dbReference type="CDD" id="cd06661">
    <property type="entry name" value="GGCT_like"/>
    <property type="match status" value="1"/>
</dbReference>
<evidence type="ECO:0000256" key="9">
    <source>
        <dbReference type="ARBA" id="ARBA00023230"/>
    </source>
</evidence>
<accession>A0A8B7RJI8</accession>
<evidence type="ECO:0000256" key="11">
    <source>
        <dbReference type="ARBA" id="ARBA00048073"/>
    </source>
</evidence>
<dbReference type="GO" id="GO:0007399">
    <property type="term" value="P:nervous system development"/>
    <property type="evidence" value="ECO:0007669"/>
    <property type="project" value="UniProtKB-KW"/>
</dbReference>
<evidence type="ECO:0000256" key="14">
    <source>
        <dbReference type="RuleBase" id="RU363081"/>
    </source>
</evidence>
<dbReference type="CTD" id="79094"/>
<evidence type="ECO:0000313" key="17">
    <source>
        <dbReference type="RefSeq" id="XP_019500403.1"/>
    </source>
</evidence>
<keyword evidence="5" id="KW-0053">Apoptosis</keyword>
<organism evidence="16 17">
    <name type="scientific">Hipposideros armiger</name>
    <name type="common">Great Himalayan leaf-nosed bat</name>
    <dbReference type="NCBI Taxonomy" id="186990"/>
    <lineage>
        <taxon>Eukaryota</taxon>
        <taxon>Metazoa</taxon>
        <taxon>Chordata</taxon>
        <taxon>Craniata</taxon>
        <taxon>Vertebrata</taxon>
        <taxon>Euteleostomi</taxon>
        <taxon>Mammalia</taxon>
        <taxon>Eutheria</taxon>
        <taxon>Laurasiatheria</taxon>
        <taxon>Chiroptera</taxon>
        <taxon>Yinpterochiroptera</taxon>
        <taxon>Rhinolophoidea</taxon>
        <taxon>Hipposideridae</taxon>
        <taxon>Hipposideros</taxon>
    </lineage>
</organism>
<dbReference type="GO" id="GO:0006986">
    <property type="term" value="P:response to unfolded protein"/>
    <property type="evidence" value="ECO:0007669"/>
    <property type="project" value="UniProtKB-KW"/>
</dbReference>
<evidence type="ECO:0000256" key="6">
    <source>
        <dbReference type="ARBA" id="ARBA00022902"/>
    </source>
</evidence>
<keyword evidence="9" id="KW-0834">Unfolded protein response</keyword>
<dbReference type="KEGG" id="hai:109383979"/>
<reference evidence="17" key="1">
    <citation type="submission" date="2025-08" db="UniProtKB">
        <authorList>
            <consortium name="RefSeq"/>
        </authorList>
    </citation>
    <scope>IDENTIFICATION</scope>
    <source>
        <tissue evidence="17">Muscle</tissue>
    </source>
</reference>
<name>A0A8B7RJI8_HIPAR</name>
<proteinExistence type="inferred from homology"/>
<dbReference type="InterPro" id="IPR036568">
    <property type="entry name" value="GGCT-like_sf"/>
</dbReference>
<dbReference type="InterPro" id="IPR013024">
    <property type="entry name" value="GGCT-like"/>
</dbReference>
<dbReference type="EC" id="4.3.2.7" evidence="14"/>
<evidence type="ECO:0000313" key="16">
    <source>
        <dbReference type="Proteomes" id="UP000694851"/>
    </source>
</evidence>
<protein>
    <recommendedName>
        <fullName evidence="14">Gamma-glutamylcyclotransferase</fullName>
        <ecNumber evidence="14">4.3.2.7</ecNumber>
    </recommendedName>
</protein>
<keyword evidence="10 14" id="KW-0456">Lyase</keyword>
<dbReference type="GO" id="GO:0006751">
    <property type="term" value="P:glutathione catabolic process"/>
    <property type="evidence" value="ECO:0007669"/>
    <property type="project" value="UniProtKB-UniRule"/>
</dbReference>
<dbReference type="FunFam" id="3.10.490.10:FF:000005">
    <property type="entry name" value="Gamma-glutamylcyclotransferase"/>
    <property type="match status" value="1"/>
</dbReference>
<dbReference type="Gene3D" id="3.10.490.10">
    <property type="entry name" value="Gamma-glutamyl cyclotransferase-like"/>
    <property type="match status" value="1"/>
</dbReference>
<dbReference type="GO" id="GO:0003839">
    <property type="term" value="F:gamma-glutamylcyclotransferase activity"/>
    <property type="evidence" value="ECO:0007669"/>
    <property type="project" value="UniProtKB-UniRule"/>
</dbReference>
<evidence type="ECO:0000256" key="15">
    <source>
        <dbReference type="SAM" id="MobiDB-lite"/>
    </source>
</evidence>
<comment type="similarity">
    <text evidence="3">Belongs to the gamma-glutamylcyclotransferase family. ChaC subfamily.</text>
</comment>
<dbReference type="Pfam" id="PF04752">
    <property type="entry name" value="ChaC"/>
    <property type="match status" value="1"/>
</dbReference>
<evidence type="ECO:0000256" key="8">
    <source>
        <dbReference type="ARBA" id="ARBA00023034"/>
    </source>
</evidence>
<dbReference type="PANTHER" id="PTHR12192">
    <property type="entry name" value="CATION TRANSPORT PROTEIN CHAC-RELATED"/>
    <property type="match status" value="1"/>
</dbReference>
<comment type="catalytic activity">
    <reaction evidence="11 14">
        <text>glutathione = L-cysteinylglycine + 5-oxo-L-proline</text>
        <dbReference type="Rhea" id="RHEA:47724"/>
        <dbReference type="ChEBI" id="CHEBI:57925"/>
        <dbReference type="ChEBI" id="CHEBI:58402"/>
        <dbReference type="ChEBI" id="CHEBI:61694"/>
        <dbReference type="EC" id="4.3.2.7"/>
    </reaction>
</comment>
<dbReference type="PANTHER" id="PTHR12192:SF26">
    <property type="entry name" value="GLUTATHIONE-SPECIFIC GAMMA-GLUTAMYLCYCLOTRANSFERASE 1"/>
    <property type="match status" value="1"/>
</dbReference>
<dbReference type="GO" id="GO:0005794">
    <property type="term" value="C:Golgi apparatus"/>
    <property type="evidence" value="ECO:0007669"/>
    <property type="project" value="UniProtKB-SubCell"/>
</dbReference>
<keyword evidence="8" id="KW-0333">Golgi apparatus</keyword>
<keyword evidence="7" id="KW-0914">Notch signaling pathway</keyword>
<evidence type="ECO:0000256" key="13">
    <source>
        <dbReference type="ARBA" id="ARBA00063865"/>
    </source>
</evidence>
<gene>
    <name evidence="17" type="primary">CHAC1</name>
</gene>
<feature type="region of interest" description="Disordered" evidence="15">
    <location>
        <begin position="27"/>
        <end position="50"/>
    </location>
</feature>
<feature type="region of interest" description="Disordered" evidence="15">
    <location>
        <begin position="101"/>
        <end position="199"/>
    </location>
</feature>
<evidence type="ECO:0000256" key="12">
    <source>
        <dbReference type="ARBA" id="ARBA00053732"/>
    </source>
</evidence>
<keyword evidence="16" id="KW-1185">Reference proteome</keyword>
<dbReference type="GO" id="GO:0005829">
    <property type="term" value="C:cytosol"/>
    <property type="evidence" value="ECO:0007669"/>
    <property type="project" value="UniProtKB-SubCell"/>
</dbReference>
<dbReference type="GeneID" id="109383979"/>
<comment type="function">
    <text evidence="12">Catalyzes the cleavage of glutathione into 5-oxo-L-proline and a Cys-Gly dipeptide. Acts specifically on glutathione, but not on other gamma-glutamyl peptides. Glutathione depletion is an important factor for apoptosis initiation and execution. Acts as a pro-apoptotic component of the unfolded protein response pathway by mediating the pro-apoptotic effects of the ATF4-ATF3-DDIT3/CHOP cascade. Negative regulator of Notch signaling pathway involved in embryonic neurogenesis: acts by inhibiting Notch cleavage by furin, maintaining Notch in an immature inactive form, thereby promoting neurogenesis in embryos.</text>
</comment>
<evidence type="ECO:0000256" key="5">
    <source>
        <dbReference type="ARBA" id="ARBA00022703"/>
    </source>
</evidence>
<comment type="subunit">
    <text evidence="13">Interacts with NOTCH1 (via extracellular region).</text>
</comment>
<evidence type="ECO:0000256" key="7">
    <source>
        <dbReference type="ARBA" id="ARBA00022976"/>
    </source>
</evidence>
<keyword evidence="6" id="KW-0524">Neurogenesis</keyword>
<dbReference type="GO" id="GO:0061928">
    <property type="term" value="F:glutathione specific gamma-glutamylcyclotransferase activity"/>
    <property type="evidence" value="ECO:0007669"/>
    <property type="project" value="UniProtKB-EC"/>
</dbReference>
<evidence type="ECO:0000256" key="3">
    <source>
        <dbReference type="ARBA" id="ARBA00009662"/>
    </source>
</evidence>
<keyword evidence="4" id="KW-0963">Cytoplasm</keyword>
<dbReference type="Proteomes" id="UP000694851">
    <property type="component" value="Unplaced"/>
</dbReference>
<evidence type="ECO:0000256" key="4">
    <source>
        <dbReference type="ARBA" id="ARBA00022490"/>
    </source>
</evidence>
<dbReference type="AlphaFoldDB" id="A0A8B7RJI8"/>
<dbReference type="RefSeq" id="XP_019500403.1">
    <property type="nucleotide sequence ID" value="XM_019644858.1"/>
</dbReference>
<dbReference type="SUPFAM" id="SSF110857">
    <property type="entry name" value="Gamma-glutamyl cyclotransferase-like"/>
    <property type="match status" value="1"/>
</dbReference>